<evidence type="ECO:0000256" key="5">
    <source>
        <dbReference type="ARBA" id="ARBA00023098"/>
    </source>
</evidence>
<sequence length="394" mass="44181">MNANLPSELLSLQLPLRIRIGEAQAFDLGPDPQVTLVVRDPTLLKEITRPSLDMLGRAYVEKRMDIEGPIRAVIAMGDALSEALGADDGATDYVRESHDKATDAEAIHYHYDLSNDFYQLWLDPEMVYSCAYFETGCEDLATAQLAKLRHLCRKLRLKPGERLLDVGCGWGGLARLAAKEFGVEVLGITLSEEQLKLGRERVKADGLESRVTLEWRDYRDLPRDGRFDKVVSVGMFEHVGHANLGLYFQQLYDAIRPGGLVMNHGITSSNTEGRPVGRGAGDFIDRYVFPHGELPHLSLAVARMSEAGLEVVDVEGLRLHYARTLDFWSANLEARLSEAARLVPERALRIWRLYLAGCAYGFKKGWVNLHQILASKPHADGFHEVPWSRRDIYA</sequence>
<keyword evidence="3" id="KW-0808">Transferase</keyword>
<evidence type="ECO:0000259" key="6">
    <source>
        <dbReference type="Pfam" id="PF25371"/>
    </source>
</evidence>
<keyword evidence="5" id="KW-0443">Lipid metabolism</keyword>
<dbReference type="EMBL" id="CP113432">
    <property type="protein sequence ID" value="WAI49878.1"/>
    <property type="molecule type" value="Genomic_DNA"/>
</dbReference>
<accession>A0ABY7A104</accession>
<gene>
    <name evidence="7" type="primary">cfaB</name>
    <name evidence="7" type="ORF">OU419_01015</name>
</gene>
<dbReference type="SUPFAM" id="SSF53335">
    <property type="entry name" value="S-adenosyl-L-methionine-dependent methyltransferases"/>
    <property type="match status" value="1"/>
</dbReference>
<dbReference type="RefSeq" id="WP_254469869.1">
    <property type="nucleotide sequence ID" value="NZ_CP113432.1"/>
</dbReference>
<keyword evidence="8" id="KW-1185">Reference proteome</keyword>
<evidence type="ECO:0000256" key="4">
    <source>
        <dbReference type="ARBA" id="ARBA00022691"/>
    </source>
</evidence>
<dbReference type="Gene3D" id="3.40.50.150">
    <property type="entry name" value="Vaccinia Virus protein VP39"/>
    <property type="match status" value="1"/>
</dbReference>
<dbReference type="InterPro" id="IPR057206">
    <property type="entry name" value="DUF7884"/>
</dbReference>
<proteinExistence type="inferred from homology"/>
<protein>
    <submittedName>
        <fullName evidence="7">C17 cyclopropane fatty acid synthase CfaB</fullName>
    </submittedName>
</protein>
<dbReference type="InterPro" id="IPR003333">
    <property type="entry name" value="CMAS"/>
</dbReference>
<evidence type="ECO:0000256" key="2">
    <source>
        <dbReference type="ARBA" id="ARBA00022603"/>
    </source>
</evidence>
<dbReference type="PIRSF" id="PIRSF003085">
    <property type="entry name" value="CMAS"/>
    <property type="match status" value="1"/>
</dbReference>
<organism evidence="7 8">
    <name type="scientific">Pseudomonas triclosanedens</name>
    <dbReference type="NCBI Taxonomy" id="2961893"/>
    <lineage>
        <taxon>Bacteria</taxon>
        <taxon>Pseudomonadati</taxon>
        <taxon>Pseudomonadota</taxon>
        <taxon>Gammaproteobacteria</taxon>
        <taxon>Pseudomonadales</taxon>
        <taxon>Pseudomonadaceae</taxon>
        <taxon>Pseudomonas</taxon>
    </lineage>
</organism>
<evidence type="ECO:0000313" key="7">
    <source>
        <dbReference type="EMBL" id="WAI49878.1"/>
    </source>
</evidence>
<dbReference type="PANTHER" id="PTHR43667:SF1">
    <property type="entry name" value="CYCLOPROPANE-FATTY-ACYL-PHOSPHOLIPID SYNTHASE"/>
    <property type="match status" value="1"/>
</dbReference>
<dbReference type="Pfam" id="PF02353">
    <property type="entry name" value="CMAS"/>
    <property type="match status" value="1"/>
</dbReference>
<name>A0ABY7A104_9PSED</name>
<dbReference type="CDD" id="cd02440">
    <property type="entry name" value="AdoMet_MTases"/>
    <property type="match status" value="1"/>
</dbReference>
<comment type="similarity">
    <text evidence="1">Belongs to the CFA/CMAS family.</text>
</comment>
<reference evidence="7" key="1">
    <citation type="submission" date="2022-11" db="EMBL/GenBank/DDBJ databases">
        <title>Pseudomonas triclosanedens sp. nov., a triclosan degrader isolated from activated sludge.</title>
        <authorList>
            <person name="Yin Y."/>
            <person name="Lu Z."/>
        </authorList>
    </citation>
    <scope>NUCLEOTIDE SEQUENCE</scope>
    <source>
        <strain evidence="7">ZM23</strain>
    </source>
</reference>
<feature type="domain" description="DUF7884" evidence="6">
    <location>
        <begin position="21"/>
        <end position="76"/>
    </location>
</feature>
<dbReference type="PANTHER" id="PTHR43667">
    <property type="entry name" value="CYCLOPROPANE-FATTY-ACYL-PHOSPHOLIPID SYNTHASE"/>
    <property type="match status" value="1"/>
</dbReference>
<dbReference type="InterPro" id="IPR050723">
    <property type="entry name" value="CFA/CMAS"/>
</dbReference>
<evidence type="ECO:0000313" key="8">
    <source>
        <dbReference type="Proteomes" id="UP001163624"/>
    </source>
</evidence>
<evidence type="ECO:0000256" key="1">
    <source>
        <dbReference type="ARBA" id="ARBA00010815"/>
    </source>
</evidence>
<dbReference type="Pfam" id="PF25371">
    <property type="entry name" value="DUF7884"/>
    <property type="match status" value="1"/>
</dbReference>
<dbReference type="InterPro" id="IPR029063">
    <property type="entry name" value="SAM-dependent_MTases_sf"/>
</dbReference>
<evidence type="ECO:0000256" key="3">
    <source>
        <dbReference type="ARBA" id="ARBA00022679"/>
    </source>
</evidence>
<dbReference type="InterPro" id="IPR048027">
    <property type="entry name" value="CfaB-like"/>
</dbReference>
<dbReference type="NCBIfam" id="NF040703">
    <property type="entry name" value="cyclopro_CfaB"/>
    <property type="match status" value="1"/>
</dbReference>
<dbReference type="Proteomes" id="UP001163624">
    <property type="component" value="Chromosome"/>
</dbReference>
<keyword evidence="2" id="KW-0489">Methyltransferase</keyword>
<keyword evidence="4" id="KW-0949">S-adenosyl-L-methionine</keyword>